<reference evidence="4" key="1">
    <citation type="submission" date="2021-02" db="EMBL/GenBank/DDBJ databases">
        <title>Leucobacter sp. CX169.</title>
        <authorList>
            <person name="Cheng Y."/>
        </authorList>
    </citation>
    <scope>NUCLEOTIDE SEQUENCE [LARGE SCALE GENOMIC DNA]</scope>
    <source>
        <strain evidence="4">JY899</strain>
    </source>
</reference>
<dbReference type="SMART" id="SM00382">
    <property type="entry name" value="AAA"/>
    <property type="match status" value="2"/>
</dbReference>
<protein>
    <submittedName>
        <fullName evidence="3">Arsenical pump-driving ATPase</fullName>
    </submittedName>
</protein>
<accession>A0ABS2TEC8</accession>
<dbReference type="CDD" id="cd02035">
    <property type="entry name" value="ArsA"/>
    <property type="match status" value="2"/>
</dbReference>
<name>A0ABS2TEC8_9ACTO</name>
<dbReference type="PIRSF" id="PIRSF001327">
    <property type="entry name" value="Arsenical_pump-driving_ATPase"/>
    <property type="match status" value="1"/>
</dbReference>
<proteinExistence type="inferred from homology"/>
<feature type="domain" description="AAA+ ATPase" evidence="2">
    <location>
        <begin position="335"/>
        <end position="575"/>
    </location>
</feature>
<dbReference type="Proteomes" id="UP000705983">
    <property type="component" value="Unassembled WGS sequence"/>
</dbReference>
<evidence type="ECO:0000259" key="2">
    <source>
        <dbReference type="SMART" id="SM00382"/>
    </source>
</evidence>
<dbReference type="EMBL" id="JAFFJS010000002">
    <property type="protein sequence ID" value="MBM9433013.1"/>
    <property type="molecule type" value="Genomic_DNA"/>
</dbReference>
<dbReference type="Gene3D" id="3.40.50.300">
    <property type="entry name" value="P-loop containing nucleotide triphosphate hydrolases"/>
    <property type="match status" value="2"/>
</dbReference>
<keyword evidence="4" id="KW-1185">Reference proteome</keyword>
<dbReference type="NCBIfam" id="TIGR04291">
    <property type="entry name" value="arsen_driv_ArsA"/>
    <property type="match status" value="1"/>
</dbReference>
<gene>
    <name evidence="3" type="primary">arsA</name>
    <name evidence="3" type="ORF">JVW63_04770</name>
</gene>
<comment type="similarity">
    <text evidence="1">Belongs to the arsA ATPase family.</text>
</comment>
<dbReference type="NCBIfam" id="TIGR00345">
    <property type="entry name" value="GET3_arsA_TRC40"/>
    <property type="match status" value="1"/>
</dbReference>
<evidence type="ECO:0000313" key="3">
    <source>
        <dbReference type="EMBL" id="MBM9433013.1"/>
    </source>
</evidence>
<dbReference type="InterPro" id="IPR003593">
    <property type="entry name" value="AAA+_ATPase"/>
</dbReference>
<comment type="caution">
    <text evidence="3">The sequence shown here is derived from an EMBL/GenBank/DDBJ whole genome shotgun (WGS) entry which is preliminary data.</text>
</comment>
<sequence>MPLPTLTGKHLFFTGKGGVGKTTVACSLAAQYAQAGQRVLLISTDPASNIGQVFGREIGGTVTALGDLIPANDAIVLDAIEIDPEAEAEAYRESILGPVRGLLPPEVLATTEESLSGSCTVEVASFNRFTDFLTSPEHQDNYDRIIFDTAPTGHTLRLLSLPGDWSTFIDNGAGDASCLGPMSGLDKHKQTYADAVDALSDTQSTTMVLVARGQDSSIGEAERSARELNEIGIPTSHLILNGLLPEAAASDPLSTRIYEREQALLADLREGTRFPTLRDAQVSTLELKAHPVMGVAGLLTLGLPSESHDTHQGDTRETDVPVGLAPLVNELTGGRPKVVLCMGKGGVGKTTIAQALAVELAKQGKPVHLSTTDPAAHLDLDLGRDMPNLRISTIDPEAVTAAYRDEVLATKGGALDSDGYAQLEEDLRSPCTEEVAVFRAFSRVIDDVKDHWVVLDTAPTGHTLLLLDATGSYHRELMRQSGESVPQTALSVLQDADVTKPILVTLPETTPVLEAQELGRDLERAGITPWAWVVNQSLLATGTTSPFLQARAAAQADVLGHLVAGTTSIVVHTPVMIDEPQGVEGLAGLFDAGVASPTS</sequence>
<dbReference type="PANTHER" id="PTHR10803">
    <property type="entry name" value="ARSENICAL PUMP-DRIVING ATPASE ARSENITE-TRANSLOCATING ATPASE"/>
    <property type="match status" value="1"/>
</dbReference>
<dbReference type="InterPro" id="IPR027417">
    <property type="entry name" value="P-loop_NTPase"/>
</dbReference>
<dbReference type="PANTHER" id="PTHR10803:SF3">
    <property type="entry name" value="ATPASE GET3"/>
    <property type="match status" value="1"/>
</dbReference>
<dbReference type="InterPro" id="IPR016300">
    <property type="entry name" value="ATPase_ArsA/GET3"/>
</dbReference>
<organism evidence="3 4">
    <name type="scientific">Flaviflexus equikiangi</name>
    <dbReference type="NCBI Taxonomy" id="2758573"/>
    <lineage>
        <taxon>Bacteria</taxon>
        <taxon>Bacillati</taxon>
        <taxon>Actinomycetota</taxon>
        <taxon>Actinomycetes</taxon>
        <taxon>Actinomycetales</taxon>
        <taxon>Actinomycetaceae</taxon>
        <taxon>Flaviflexus</taxon>
    </lineage>
</organism>
<evidence type="ECO:0000313" key="4">
    <source>
        <dbReference type="Proteomes" id="UP000705983"/>
    </source>
</evidence>
<dbReference type="InterPro" id="IPR027541">
    <property type="entry name" value="Ars_ATPase"/>
</dbReference>
<dbReference type="InterPro" id="IPR025723">
    <property type="entry name" value="ArsA/GET3_ATPase-like"/>
</dbReference>
<dbReference type="SUPFAM" id="SSF52540">
    <property type="entry name" value="P-loop containing nucleoside triphosphate hydrolases"/>
    <property type="match status" value="2"/>
</dbReference>
<dbReference type="Pfam" id="PF02374">
    <property type="entry name" value="ArsA_ATPase"/>
    <property type="match status" value="3"/>
</dbReference>
<evidence type="ECO:0000256" key="1">
    <source>
        <dbReference type="ARBA" id="ARBA00011040"/>
    </source>
</evidence>
<feature type="domain" description="AAA+ ATPase" evidence="2">
    <location>
        <begin position="7"/>
        <end position="237"/>
    </location>
</feature>
<dbReference type="RefSeq" id="WP_187996347.1">
    <property type="nucleotide sequence ID" value="NZ_JACEXG010000002.1"/>
</dbReference>